<name>A0ABP6NU42_9ACTN</name>
<dbReference type="PRINTS" id="PR00080">
    <property type="entry name" value="SDRFAMILY"/>
</dbReference>
<evidence type="ECO:0000256" key="1">
    <source>
        <dbReference type="ARBA" id="ARBA00006484"/>
    </source>
</evidence>
<dbReference type="PANTHER" id="PTHR24321">
    <property type="entry name" value="DEHYDROGENASES, SHORT CHAIN"/>
    <property type="match status" value="1"/>
</dbReference>
<comment type="similarity">
    <text evidence="1">Belongs to the short-chain dehydrogenases/reductases (SDR) family.</text>
</comment>
<evidence type="ECO:0000313" key="5">
    <source>
        <dbReference type="EMBL" id="GAA3158025.1"/>
    </source>
</evidence>
<feature type="domain" description="Ketoreductase" evidence="4">
    <location>
        <begin position="15"/>
        <end position="196"/>
    </location>
</feature>
<dbReference type="Gene3D" id="3.40.50.720">
    <property type="entry name" value="NAD(P)-binding Rossmann-like Domain"/>
    <property type="match status" value="1"/>
</dbReference>
<dbReference type="SUPFAM" id="SSF51735">
    <property type="entry name" value="NAD(P)-binding Rossmann-fold domains"/>
    <property type="match status" value="1"/>
</dbReference>
<dbReference type="SMART" id="SM00822">
    <property type="entry name" value="PKS_KR"/>
    <property type="match status" value="1"/>
</dbReference>
<comment type="caution">
    <text evidence="5">The sequence shown here is derived from an EMBL/GenBank/DDBJ whole genome shotgun (WGS) entry which is preliminary data.</text>
</comment>
<evidence type="ECO:0000256" key="2">
    <source>
        <dbReference type="ARBA" id="ARBA00023002"/>
    </source>
</evidence>
<accession>A0ABP6NU42</accession>
<keyword evidence="2" id="KW-0560">Oxidoreductase</keyword>
<evidence type="ECO:0000313" key="6">
    <source>
        <dbReference type="Proteomes" id="UP001499924"/>
    </source>
</evidence>
<protein>
    <submittedName>
        <fullName evidence="5">SDR family oxidoreductase</fullName>
    </submittedName>
</protein>
<dbReference type="InterPro" id="IPR036291">
    <property type="entry name" value="NAD(P)-bd_dom_sf"/>
</dbReference>
<dbReference type="EMBL" id="BAAAVV010000001">
    <property type="protein sequence ID" value="GAA3158025.1"/>
    <property type="molecule type" value="Genomic_DNA"/>
</dbReference>
<evidence type="ECO:0000256" key="3">
    <source>
        <dbReference type="ARBA" id="ARBA00023027"/>
    </source>
</evidence>
<keyword evidence="3" id="KW-0520">NAD</keyword>
<dbReference type="PRINTS" id="PR00081">
    <property type="entry name" value="GDHRDH"/>
</dbReference>
<gene>
    <name evidence="5" type="ORF">GCM10010531_06760</name>
</gene>
<dbReference type="Pfam" id="PF13561">
    <property type="entry name" value="adh_short_C2"/>
    <property type="match status" value="1"/>
</dbReference>
<sequence length="260" mass="26964">MRVPDPDRRNLLEGQVALITGGGGSLGLATARLFLKEGAHVVLADRNAEGLAAAAARLDDVQVSTVVGDATREEDVAAAVDTVVQRHGRLDVLVANAGTPASAAPISEFDVAEFDQTFAVHVRGVFLVCKHALRVMSDGGSVVIVSSVAGLRADPGVVAYVAAKHAQVGLMRSVAKEVAARGIRVNTIHPGPVANAFQAGIEQRLSQVIGTDATKMFDQQIPLGRHAQPEEIAKSVLYLASPMSSFTTASTLVVDGGMSA</sequence>
<proteinExistence type="inferred from homology"/>
<dbReference type="InterPro" id="IPR002347">
    <property type="entry name" value="SDR_fam"/>
</dbReference>
<dbReference type="RefSeq" id="WP_344687103.1">
    <property type="nucleotide sequence ID" value="NZ_BAAAVV010000001.1"/>
</dbReference>
<organism evidence="5 6">
    <name type="scientific">Blastococcus jejuensis</name>
    <dbReference type="NCBI Taxonomy" id="351224"/>
    <lineage>
        <taxon>Bacteria</taxon>
        <taxon>Bacillati</taxon>
        <taxon>Actinomycetota</taxon>
        <taxon>Actinomycetes</taxon>
        <taxon>Geodermatophilales</taxon>
        <taxon>Geodermatophilaceae</taxon>
        <taxon>Blastococcus</taxon>
    </lineage>
</organism>
<dbReference type="InterPro" id="IPR057326">
    <property type="entry name" value="KR_dom"/>
</dbReference>
<reference evidence="6" key="1">
    <citation type="journal article" date="2019" name="Int. J. Syst. Evol. Microbiol.">
        <title>The Global Catalogue of Microorganisms (GCM) 10K type strain sequencing project: providing services to taxonomists for standard genome sequencing and annotation.</title>
        <authorList>
            <consortium name="The Broad Institute Genomics Platform"/>
            <consortium name="The Broad Institute Genome Sequencing Center for Infectious Disease"/>
            <person name="Wu L."/>
            <person name="Ma J."/>
        </authorList>
    </citation>
    <scope>NUCLEOTIDE SEQUENCE [LARGE SCALE GENOMIC DNA]</scope>
    <source>
        <strain evidence="6">JCM 15614</strain>
    </source>
</reference>
<keyword evidence="6" id="KW-1185">Reference proteome</keyword>
<dbReference type="CDD" id="cd05233">
    <property type="entry name" value="SDR_c"/>
    <property type="match status" value="1"/>
</dbReference>
<dbReference type="PANTHER" id="PTHR24321:SF8">
    <property type="entry name" value="ESTRADIOL 17-BETA-DEHYDROGENASE 8-RELATED"/>
    <property type="match status" value="1"/>
</dbReference>
<dbReference type="Proteomes" id="UP001499924">
    <property type="component" value="Unassembled WGS sequence"/>
</dbReference>
<evidence type="ECO:0000259" key="4">
    <source>
        <dbReference type="SMART" id="SM00822"/>
    </source>
</evidence>